<protein>
    <submittedName>
        <fullName evidence="1">Uncharacterized protein</fullName>
    </submittedName>
</protein>
<reference evidence="1 2" key="1">
    <citation type="submission" date="2016-01" db="EMBL/GenBank/DDBJ databases">
        <authorList>
            <person name="Manzoor S."/>
        </authorList>
    </citation>
    <scope>NUCLEOTIDE SEQUENCE [LARGE SCALE GENOMIC DNA]</scope>
    <source>
        <strain evidence="1">Methanoculleus sp MAB1</strain>
    </source>
</reference>
<proteinExistence type="predicted"/>
<dbReference type="AlphaFoldDB" id="A0A0X3BJQ9"/>
<gene>
    <name evidence="1" type="ORF">MMAB1_1159</name>
</gene>
<dbReference type="Proteomes" id="UP000069850">
    <property type="component" value="Chromosome 1"/>
</dbReference>
<evidence type="ECO:0000313" key="2">
    <source>
        <dbReference type="Proteomes" id="UP000069850"/>
    </source>
</evidence>
<dbReference type="KEGG" id="mema:MMAB1_1159"/>
<evidence type="ECO:0000313" key="1">
    <source>
        <dbReference type="EMBL" id="CVK32372.1"/>
    </source>
</evidence>
<organism evidence="1 2">
    <name type="scientific">Methanoculleus bourgensis</name>
    <dbReference type="NCBI Taxonomy" id="83986"/>
    <lineage>
        <taxon>Archaea</taxon>
        <taxon>Methanobacteriati</taxon>
        <taxon>Methanobacteriota</taxon>
        <taxon>Stenosarchaea group</taxon>
        <taxon>Methanomicrobia</taxon>
        <taxon>Methanomicrobiales</taxon>
        <taxon>Methanomicrobiaceae</taxon>
        <taxon>Methanoculleus</taxon>
    </lineage>
</organism>
<name>A0A0X3BJQ9_9EURY</name>
<sequence length="64" mass="6387">MSVLVLVPIHLSMGGERGVSPGSPGQWTVVAITLGVGTGEGARPLPAGDGIAKPGYPLLARVEP</sequence>
<dbReference type="EMBL" id="LT158599">
    <property type="protein sequence ID" value="CVK32372.1"/>
    <property type="molecule type" value="Genomic_DNA"/>
</dbReference>
<accession>A0A0X3BJQ9</accession>